<dbReference type="Proteomes" id="UP000244005">
    <property type="component" value="Unassembled WGS sequence"/>
</dbReference>
<organism evidence="2 3">
    <name type="scientific">Marchantia polymorpha</name>
    <name type="common">Common liverwort</name>
    <name type="synonym">Marchantia aquatica</name>
    <dbReference type="NCBI Taxonomy" id="3197"/>
    <lineage>
        <taxon>Eukaryota</taxon>
        <taxon>Viridiplantae</taxon>
        <taxon>Streptophyta</taxon>
        <taxon>Embryophyta</taxon>
        <taxon>Marchantiophyta</taxon>
        <taxon>Marchantiopsida</taxon>
        <taxon>Marchantiidae</taxon>
        <taxon>Marchantiales</taxon>
        <taxon>Marchantiaceae</taxon>
        <taxon>Marchantia</taxon>
    </lineage>
</organism>
<evidence type="ECO:0000313" key="2">
    <source>
        <dbReference type="EMBL" id="PTQ32365.1"/>
    </source>
</evidence>
<gene>
    <name evidence="2" type="ORF">MARPO_0099s0005</name>
</gene>
<proteinExistence type="predicted"/>
<reference evidence="3" key="1">
    <citation type="journal article" date="2017" name="Cell">
        <title>Insights into land plant evolution garnered from the Marchantia polymorpha genome.</title>
        <authorList>
            <person name="Bowman J.L."/>
            <person name="Kohchi T."/>
            <person name="Yamato K.T."/>
            <person name="Jenkins J."/>
            <person name="Shu S."/>
            <person name="Ishizaki K."/>
            <person name="Yamaoka S."/>
            <person name="Nishihama R."/>
            <person name="Nakamura Y."/>
            <person name="Berger F."/>
            <person name="Adam C."/>
            <person name="Aki S.S."/>
            <person name="Althoff F."/>
            <person name="Araki T."/>
            <person name="Arteaga-Vazquez M.A."/>
            <person name="Balasubrmanian S."/>
            <person name="Barry K."/>
            <person name="Bauer D."/>
            <person name="Boehm C.R."/>
            <person name="Briginshaw L."/>
            <person name="Caballero-Perez J."/>
            <person name="Catarino B."/>
            <person name="Chen F."/>
            <person name="Chiyoda S."/>
            <person name="Chovatia M."/>
            <person name="Davies K.M."/>
            <person name="Delmans M."/>
            <person name="Demura T."/>
            <person name="Dierschke T."/>
            <person name="Dolan L."/>
            <person name="Dorantes-Acosta A.E."/>
            <person name="Eklund D.M."/>
            <person name="Florent S.N."/>
            <person name="Flores-Sandoval E."/>
            <person name="Fujiyama A."/>
            <person name="Fukuzawa H."/>
            <person name="Galik B."/>
            <person name="Grimanelli D."/>
            <person name="Grimwood J."/>
            <person name="Grossniklaus U."/>
            <person name="Hamada T."/>
            <person name="Haseloff J."/>
            <person name="Hetherington A.J."/>
            <person name="Higo A."/>
            <person name="Hirakawa Y."/>
            <person name="Hundley H.N."/>
            <person name="Ikeda Y."/>
            <person name="Inoue K."/>
            <person name="Inoue S.I."/>
            <person name="Ishida S."/>
            <person name="Jia Q."/>
            <person name="Kakita M."/>
            <person name="Kanazawa T."/>
            <person name="Kawai Y."/>
            <person name="Kawashima T."/>
            <person name="Kennedy M."/>
            <person name="Kinose K."/>
            <person name="Kinoshita T."/>
            <person name="Kohara Y."/>
            <person name="Koide E."/>
            <person name="Komatsu K."/>
            <person name="Kopischke S."/>
            <person name="Kubo M."/>
            <person name="Kyozuka J."/>
            <person name="Lagercrantz U."/>
            <person name="Lin S.S."/>
            <person name="Lindquist E."/>
            <person name="Lipzen A.M."/>
            <person name="Lu C.W."/>
            <person name="De Luna E."/>
            <person name="Martienssen R.A."/>
            <person name="Minamino N."/>
            <person name="Mizutani M."/>
            <person name="Mizutani M."/>
            <person name="Mochizuki N."/>
            <person name="Monte I."/>
            <person name="Mosher R."/>
            <person name="Nagasaki H."/>
            <person name="Nakagami H."/>
            <person name="Naramoto S."/>
            <person name="Nishitani K."/>
            <person name="Ohtani M."/>
            <person name="Okamoto T."/>
            <person name="Okumura M."/>
            <person name="Phillips J."/>
            <person name="Pollak B."/>
            <person name="Reinders A."/>
            <person name="Rovekamp M."/>
            <person name="Sano R."/>
            <person name="Sawa S."/>
            <person name="Schmid M.W."/>
            <person name="Shirakawa M."/>
            <person name="Solano R."/>
            <person name="Spunde A."/>
            <person name="Suetsugu N."/>
            <person name="Sugano S."/>
            <person name="Sugiyama A."/>
            <person name="Sun R."/>
            <person name="Suzuki Y."/>
            <person name="Takenaka M."/>
            <person name="Takezawa D."/>
            <person name="Tomogane H."/>
            <person name="Tsuzuki M."/>
            <person name="Ueda T."/>
            <person name="Umeda M."/>
            <person name="Ward J.M."/>
            <person name="Watanabe Y."/>
            <person name="Yazaki K."/>
            <person name="Yokoyama R."/>
            <person name="Yoshitake Y."/>
            <person name="Yotsui I."/>
            <person name="Zachgo S."/>
            <person name="Schmutz J."/>
        </authorList>
    </citation>
    <scope>NUCLEOTIDE SEQUENCE [LARGE SCALE GENOMIC DNA]</scope>
    <source>
        <strain evidence="3">Tak-1</strain>
    </source>
</reference>
<dbReference type="Gramene" id="Mp7g01310.1">
    <property type="protein sequence ID" value="Mp7g01310.1.cds1"/>
    <property type="gene ID" value="Mp7g01310"/>
</dbReference>
<dbReference type="AlphaFoldDB" id="A0A2R6WET5"/>
<dbReference type="EMBL" id="KZ772771">
    <property type="protein sequence ID" value="PTQ32365.1"/>
    <property type="molecule type" value="Genomic_DNA"/>
</dbReference>
<evidence type="ECO:0000256" key="1">
    <source>
        <dbReference type="SAM" id="MobiDB-lite"/>
    </source>
</evidence>
<sequence>MANAGPTGTHAHDMDVLEGSKAVDELSTPDSLRGPGAGDGKGDPWDRVEALRMDCGVLQGPTTCCPTPVYQIPTSPARDSLCPHQSLRPALAHNQKVVPYARSFSEGNGAERTPRLVSQFSAFFELCHFRIRLQSFNRKLRRFGVYTTEMKSQGLRISLGTVRSSIYSESLVTVRIGVIPLRCWGPPQQVRSF</sequence>
<feature type="region of interest" description="Disordered" evidence="1">
    <location>
        <begin position="24"/>
        <end position="45"/>
    </location>
</feature>
<name>A0A2R6WET5_MARPO</name>
<evidence type="ECO:0000313" key="3">
    <source>
        <dbReference type="Proteomes" id="UP000244005"/>
    </source>
</evidence>
<accession>A0A2R6WET5</accession>
<protein>
    <submittedName>
        <fullName evidence="2">Uncharacterized protein</fullName>
    </submittedName>
</protein>
<keyword evidence="3" id="KW-1185">Reference proteome</keyword>